<gene>
    <name evidence="4" type="ORF">PENTCL1PPCAC_14315</name>
</gene>
<dbReference type="InterPro" id="IPR023796">
    <property type="entry name" value="Serpin_dom"/>
</dbReference>
<dbReference type="GO" id="GO:0005615">
    <property type="term" value="C:extracellular space"/>
    <property type="evidence" value="ECO:0007669"/>
    <property type="project" value="InterPro"/>
</dbReference>
<dbReference type="PROSITE" id="PS00284">
    <property type="entry name" value="SERPIN"/>
    <property type="match status" value="1"/>
</dbReference>
<evidence type="ECO:0000313" key="4">
    <source>
        <dbReference type="EMBL" id="GMS92140.1"/>
    </source>
</evidence>
<comment type="caution">
    <text evidence="4">The sequence shown here is derived from an EMBL/GenBank/DDBJ whole genome shotgun (WGS) entry which is preliminary data.</text>
</comment>
<organism evidence="4 5">
    <name type="scientific">Pristionchus entomophagus</name>
    <dbReference type="NCBI Taxonomy" id="358040"/>
    <lineage>
        <taxon>Eukaryota</taxon>
        <taxon>Metazoa</taxon>
        <taxon>Ecdysozoa</taxon>
        <taxon>Nematoda</taxon>
        <taxon>Chromadorea</taxon>
        <taxon>Rhabditida</taxon>
        <taxon>Rhabditina</taxon>
        <taxon>Diplogasteromorpha</taxon>
        <taxon>Diplogasteroidea</taxon>
        <taxon>Neodiplogasteridae</taxon>
        <taxon>Pristionchus</taxon>
    </lineage>
</organism>
<dbReference type="Proteomes" id="UP001432027">
    <property type="component" value="Unassembled WGS sequence"/>
</dbReference>
<dbReference type="SUPFAM" id="SSF56574">
    <property type="entry name" value="Serpins"/>
    <property type="match status" value="1"/>
</dbReference>
<accession>A0AAV5TAH3</accession>
<dbReference type="Gene3D" id="2.30.39.10">
    <property type="entry name" value="Alpha-1-antitrypsin, domain 1"/>
    <property type="match status" value="1"/>
</dbReference>
<keyword evidence="5" id="KW-1185">Reference proteome</keyword>
<evidence type="ECO:0000313" key="5">
    <source>
        <dbReference type="Proteomes" id="UP001432027"/>
    </source>
</evidence>
<dbReference type="InterPro" id="IPR000215">
    <property type="entry name" value="Serpin_fam"/>
</dbReference>
<dbReference type="GO" id="GO:0004867">
    <property type="term" value="F:serine-type endopeptidase inhibitor activity"/>
    <property type="evidence" value="ECO:0007669"/>
    <property type="project" value="InterPro"/>
</dbReference>
<dbReference type="Pfam" id="PF00079">
    <property type="entry name" value="Serpin"/>
    <property type="match status" value="1"/>
</dbReference>
<feature type="domain" description="Serpin" evidence="3">
    <location>
        <begin position="1"/>
        <end position="239"/>
    </location>
</feature>
<dbReference type="AlphaFoldDB" id="A0AAV5TAH3"/>
<protein>
    <recommendedName>
        <fullName evidence="3">Serpin domain-containing protein</fullName>
    </recommendedName>
</protein>
<dbReference type="EMBL" id="BTSX01000004">
    <property type="protein sequence ID" value="GMS92140.1"/>
    <property type="molecule type" value="Genomic_DNA"/>
</dbReference>
<dbReference type="PANTHER" id="PTHR11461:SF211">
    <property type="entry name" value="GH10112P-RELATED"/>
    <property type="match status" value="1"/>
</dbReference>
<dbReference type="Gene3D" id="3.30.497.10">
    <property type="entry name" value="Antithrombin, subunit I, domain 2"/>
    <property type="match status" value="1"/>
</dbReference>
<dbReference type="CDD" id="cd00172">
    <property type="entry name" value="serpin"/>
    <property type="match status" value="1"/>
</dbReference>
<dbReference type="SMART" id="SM00093">
    <property type="entry name" value="SERPIN"/>
    <property type="match status" value="1"/>
</dbReference>
<sequence>MNGFVNNVTEGMIKEVVDAKSISSVTLAMFINAVYFHGDWQYTFSKTYNSTFHGSAGDRQIEFMRRETEFRVNTDNAFGTALLLPYKDESYRFFIMMPNQKYNMTQLRDSLTGKALLDVLNSTENTDVTVRIDQVIVPKFRVDSNMDAVGVLKKLGVSTLFGSGADLSKISSDPMSVSSIKHVAVIEVSELGTTAAAATVVGFTALAMPSRPPLTITIDHPFIYGIMKNDDILFIGQFV</sequence>
<dbReference type="InterPro" id="IPR023795">
    <property type="entry name" value="Serpin_CS"/>
</dbReference>
<comment type="similarity">
    <text evidence="1 2">Belongs to the serpin family.</text>
</comment>
<evidence type="ECO:0000256" key="2">
    <source>
        <dbReference type="RuleBase" id="RU000411"/>
    </source>
</evidence>
<evidence type="ECO:0000256" key="1">
    <source>
        <dbReference type="ARBA" id="ARBA00009500"/>
    </source>
</evidence>
<evidence type="ECO:0000259" key="3">
    <source>
        <dbReference type="SMART" id="SM00093"/>
    </source>
</evidence>
<name>A0AAV5TAH3_9BILA</name>
<reference evidence="4" key="1">
    <citation type="submission" date="2023-10" db="EMBL/GenBank/DDBJ databases">
        <title>Genome assembly of Pristionchus species.</title>
        <authorList>
            <person name="Yoshida K."/>
            <person name="Sommer R.J."/>
        </authorList>
    </citation>
    <scope>NUCLEOTIDE SEQUENCE</scope>
    <source>
        <strain evidence="4">RS0144</strain>
    </source>
</reference>
<dbReference type="InterPro" id="IPR042185">
    <property type="entry name" value="Serpin_sf_2"/>
</dbReference>
<proteinExistence type="inferred from homology"/>
<dbReference type="InterPro" id="IPR042178">
    <property type="entry name" value="Serpin_sf_1"/>
</dbReference>
<dbReference type="InterPro" id="IPR036186">
    <property type="entry name" value="Serpin_sf"/>
</dbReference>
<dbReference type="PANTHER" id="PTHR11461">
    <property type="entry name" value="SERINE PROTEASE INHIBITOR, SERPIN"/>
    <property type="match status" value="1"/>
</dbReference>